<name>A0ABU7DNN5_9TELE</name>
<proteinExistence type="predicted"/>
<protein>
    <submittedName>
        <fullName evidence="1">Uncharacterized protein</fullName>
    </submittedName>
</protein>
<sequence length="73" mass="8059">MNSLVPTRKNSKRLVPGLRGEQRHSEGLMSCSCRSKPASHTLPTPTCTQLHGYGTARVIQNTNTKRGTVQQVR</sequence>
<accession>A0ABU7DNN5</accession>
<reference evidence="1 2" key="1">
    <citation type="submission" date="2021-06" db="EMBL/GenBank/DDBJ databases">
        <authorList>
            <person name="Palmer J.M."/>
        </authorList>
    </citation>
    <scope>NUCLEOTIDE SEQUENCE [LARGE SCALE GENOMIC DNA]</scope>
    <source>
        <strain evidence="1 2">CL_MEX2019</strain>
        <tissue evidence="1">Muscle</tissue>
    </source>
</reference>
<evidence type="ECO:0000313" key="1">
    <source>
        <dbReference type="EMBL" id="MED6276707.1"/>
    </source>
</evidence>
<comment type="caution">
    <text evidence="1">The sequence shown here is derived from an EMBL/GenBank/DDBJ whole genome shotgun (WGS) entry which is preliminary data.</text>
</comment>
<organism evidence="1 2">
    <name type="scientific">Characodon lateralis</name>
    <dbReference type="NCBI Taxonomy" id="208331"/>
    <lineage>
        <taxon>Eukaryota</taxon>
        <taxon>Metazoa</taxon>
        <taxon>Chordata</taxon>
        <taxon>Craniata</taxon>
        <taxon>Vertebrata</taxon>
        <taxon>Euteleostomi</taxon>
        <taxon>Actinopterygii</taxon>
        <taxon>Neopterygii</taxon>
        <taxon>Teleostei</taxon>
        <taxon>Neoteleostei</taxon>
        <taxon>Acanthomorphata</taxon>
        <taxon>Ovalentaria</taxon>
        <taxon>Atherinomorphae</taxon>
        <taxon>Cyprinodontiformes</taxon>
        <taxon>Goodeidae</taxon>
        <taxon>Characodon</taxon>
    </lineage>
</organism>
<dbReference type="Proteomes" id="UP001352852">
    <property type="component" value="Unassembled WGS sequence"/>
</dbReference>
<gene>
    <name evidence="1" type="ORF">CHARACLAT_005704</name>
</gene>
<dbReference type="EMBL" id="JAHUTJ010033073">
    <property type="protein sequence ID" value="MED6276707.1"/>
    <property type="molecule type" value="Genomic_DNA"/>
</dbReference>
<evidence type="ECO:0000313" key="2">
    <source>
        <dbReference type="Proteomes" id="UP001352852"/>
    </source>
</evidence>
<keyword evidence="2" id="KW-1185">Reference proteome</keyword>